<gene>
    <name evidence="3" type="ORF">SERLADRAFT_436057</name>
</gene>
<evidence type="ECO:0000259" key="2">
    <source>
        <dbReference type="Pfam" id="PF20151"/>
    </source>
</evidence>
<feature type="transmembrane region" description="Helical" evidence="1">
    <location>
        <begin position="119"/>
        <end position="137"/>
    </location>
</feature>
<dbReference type="GeneID" id="18814630"/>
<protein>
    <recommendedName>
        <fullName evidence="2">DUF6533 domain-containing protein</fullName>
    </recommendedName>
</protein>
<name>F8NRA7_SERL9</name>
<reference evidence="3" key="1">
    <citation type="submission" date="2011-04" db="EMBL/GenBank/DDBJ databases">
        <title>Evolution of plant cell wall degrading machinery underlies the functional diversity of forest fungi.</title>
        <authorList>
            <consortium name="US DOE Joint Genome Institute (JGI-PGF)"/>
            <person name="Eastwood D.C."/>
            <person name="Floudas D."/>
            <person name="Binder M."/>
            <person name="Majcherczyk A."/>
            <person name="Schneider P."/>
            <person name="Aerts A."/>
            <person name="Asiegbu F.O."/>
            <person name="Baker S.E."/>
            <person name="Barry K."/>
            <person name="Bendiksby M."/>
            <person name="Blumentritt M."/>
            <person name="Coutinho P.M."/>
            <person name="Cullen D."/>
            <person name="Cullen D."/>
            <person name="Gathman A."/>
            <person name="Goodell B."/>
            <person name="Henrissat B."/>
            <person name="Ihrmark K."/>
            <person name="Kauserud H."/>
            <person name="Kohler A."/>
            <person name="LaButti K."/>
            <person name="Lapidus A."/>
            <person name="Lavin J.L."/>
            <person name="Lee Y.-H."/>
            <person name="Lindquist E."/>
            <person name="Lilly W."/>
            <person name="Lucas S."/>
            <person name="Morin E."/>
            <person name="Murat C."/>
            <person name="Oguiza J.A."/>
            <person name="Park J."/>
            <person name="Pisabarro A.G."/>
            <person name="Riley R."/>
            <person name="Rosling A."/>
            <person name="Salamov A."/>
            <person name="Schmidt O."/>
            <person name="Schmutz J."/>
            <person name="Skrede I."/>
            <person name="Stenlid J."/>
            <person name="Wiebenga A."/>
            <person name="Xie X."/>
            <person name="Kues U."/>
            <person name="Hibbett D.S."/>
            <person name="Hoffmeister D."/>
            <person name="Hogberg N."/>
            <person name="Martin F."/>
            <person name="Grigoriev I.V."/>
            <person name="Watkinson S.C."/>
        </authorList>
    </citation>
    <scope>NUCLEOTIDE SEQUENCE</scope>
    <source>
        <strain evidence="3">S7.9</strain>
    </source>
</reference>
<keyword evidence="1" id="KW-0472">Membrane</keyword>
<dbReference type="Pfam" id="PF20151">
    <property type="entry name" value="DUF6533"/>
    <property type="match status" value="1"/>
</dbReference>
<evidence type="ECO:0000313" key="3">
    <source>
        <dbReference type="EMBL" id="EGO26226.1"/>
    </source>
</evidence>
<dbReference type="EMBL" id="GL945432">
    <property type="protein sequence ID" value="EGO26226.1"/>
    <property type="molecule type" value="Genomic_DNA"/>
</dbReference>
<dbReference type="KEGG" id="sla:SERLADRAFT_436057"/>
<feature type="transmembrane region" description="Helical" evidence="1">
    <location>
        <begin position="62"/>
        <end position="84"/>
    </location>
</feature>
<feature type="transmembrane region" description="Helical" evidence="1">
    <location>
        <begin position="235"/>
        <end position="253"/>
    </location>
</feature>
<dbReference type="AlphaFoldDB" id="F8NRA7"/>
<sequence length="389" mass="43334">MPFNSSSTEILIPAYEASVIIATLQGKRLFFCTATLMFYDHLITIGQEIEYFWTTAWNLSQILYFGIRYIALFEVILIMIAYSVELSASVRPRDARILHLTNLTSCDGVSRTLVTASNVGLVLTQAVIVIRVWYLFAHSKIVRLTIVLTFVACITCQLILVGWRISAIHLSQSSSTGIPGLPSCGYMPPYYWCTYVPPVVLHVVMYALSFYRLVNITHSYDFDKFVGRFVEEGGPMYFIATVAILLTEISLFSSDVPIVSDFLSMITVSHQTRSTDVHINIELIASTPLFIFMHSLILSWTSLLQATVIVATSHALLSIRTLAAKYNGDVAWVLSYNEMSRLRYKQGPNDGELLVDMDTGDGEGVELVESGAGLNSPFKLTSNLGSRQN</sequence>
<dbReference type="InterPro" id="IPR045340">
    <property type="entry name" value="DUF6533"/>
</dbReference>
<dbReference type="RefSeq" id="XP_007316399.1">
    <property type="nucleotide sequence ID" value="XM_007316337.1"/>
</dbReference>
<dbReference type="HOGENOM" id="CLU_035509_13_0_1"/>
<evidence type="ECO:0000256" key="1">
    <source>
        <dbReference type="SAM" id="Phobius"/>
    </source>
</evidence>
<keyword evidence="1" id="KW-1133">Transmembrane helix</keyword>
<organism>
    <name type="scientific">Serpula lacrymans var. lacrymans (strain S7.9)</name>
    <name type="common">Dry rot fungus</name>
    <dbReference type="NCBI Taxonomy" id="578457"/>
    <lineage>
        <taxon>Eukaryota</taxon>
        <taxon>Fungi</taxon>
        <taxon>Dikarya</taxon>
        <taxon>Basidiomycota</taxon>
        <taxon>Agaricomycotina</taxon>
        <taxon>Agaricomycetes</taxon>
        <taxon>Agaricomycetidae</taxon>
        <taxon>Boletales</taxon>
        <taxon>Coniophorineae</taxon>
        <taxon>Serpulaceae</taxon>
        <taxon>Serpula</taxon>
    </lineage>
</organism>
<proteinExistence type="predicted"/>
<dbReference type="Proteomes" id="UP000008064">
    <property type="component" value="Unassembled WGS sequence"/>
</dbReference>
<feature type="transmembrane region" description="Helical" evidence="1">
    <location>
        <begin position="195"/>
        <end position="214"/>
    </location>
</feature>
<keyword evidence="1" id="KW-0812">Transmembrane</keyword>
<accession>F8NRA7</accession>
<dbReference type="OrthoDB" id="2679643at2759"/>
<feature type="domain" description="DUF6533" evidence="2">
    <location>
        <begin position="31"/>
        <end position="73"/>
    </location>
</feature>
<feature type="transmembrane region" description="Helical" evidence="1">
    <location>
        <begin position="144"/>
        <end position="165"/>
    </location>
</feature>
<feature type="transmembrane region" description="Helical" evidence="1">
    <location>
        <begin position="297"/>
        <end position="317"/>
    </location>
</feature>